<protein>
    <recommendedName>
        <fullName evidence="1">non-specific serine/threonine protein kinase</fullName>
        <ecNumber evidence="1">2.7.11.1</ecNumber>
    </recommendedName>
</protein>
<dbReference type="PROSITE" id="PS50011">
    <property type="entry name" value="PROTEIN_KINASE_DOM"/>
    <property type="match status" value="1"/>
</dbReference>
<feature type="domain" description="Protein kinase" evidence="11">
    <location>
        <begin position="4"/>
        <end position="258"/>
    </location>
</feature>
<keyword evidence="6 9" id="KW-0067">ATP-binding</keyword>
<dbReference type="PANTHER" id="PTHR44899">
    <property type="entry name" value="CAMK FAMILY PROTEIN KINASE"/>
    <property type="match status" value="1"/>
</dbReference>
<evidence type="ECO:0000256" key="5">
    <source>
        <dbReference type="ARBA" id="ARBA00022777"/>
    </source>
</evidence>
<feature type="compositionally biased region" description="Low complexity" evidence="10">
    <location>
        <begin position="704"/>
        <end position="719"/>
    </location>
</feature>
<feature type="compositionally biased region" description="Low complexity" evidence="10">
    <location>
        <begin position="562"/>
        <end position="579"/>
    </location>
</feature>
<dbReference type="SUPFAM" id="SSF56112">
    <property type="entry name" value="Protein kinase-like (PK-like)"/>
    <property type="match status" value="1"/>
</dbReference>
<dbReference type="Gene3D" id="3.30.200.20">
    <property type="entry name" value="Phosphorylase Kinase, domain 1"/>
    <property type="match status" value="1"/>
</dbReference>
<feature type="compositionally biased region" description="Basic and acidic residues" evidence="10">
    <location>
        <begin position="523"/>
        <end position="559"/>
    </location>
</feature>
<accession>A0A7S3QMM8</accession>
<dbReference type="SMART" id="SM00220">
    <property type="entry name" value="S_TKc"/>
    <property type="match status" value="1"/>
</dbReference>
<proteinExistence type="predicted"/>
<evidence type="ECO:0000256" key="6">
    <source>
        <dbReference type="ARBA" id="ARBA00022840"/>
    </source>
</evidence>
<evidence type="ECO:0000256" key="2">
    <source>
        <dbReference type="ARBA" id="ARBA00022527"/>
    </source>
</evidence>
<keyword evidence="5" id="KW-0418">Kinase</keyword>
<feature type="compositionally biased region" description="Basic and acidic residues" evidence="10">
    <location>
        <begin position="473"/>
        <end position="516"/>
    </location>
</feature>
<keyword evidence="4 9" id="KW-0547">Nucleotide-binding</keyword>
<dbReference type="EMBL" id="HBIP01004959">
    <property type="protein sequence ID" value="CAE0487407.1"/>
    <property type="molecule type" value="Transcribed_RNA"/>
</dbReference>
<feature type="binding site" evidence="9">
    <location>
        <position position="33"/>
    </location>
    <ligand>
        <name>ATP</name>
        <dbReference type="ChEBI" id="CHEBI:30616"/>
    </ligand>
</feature>
<comment type="catalytic activity">
    <reaction evidence="8">
        <text>L-seryl-[protein] + ATP = O-phospho-L-seryl-[protein] + ADP + H(+)</text>
        <dbReference type="Rhea" id="RHEA:17989"/>
        <dbReference type="Rhea" id="RHEA-COMP:9863"/>
        <dbReference type="Rhea" id="RHEA-COMP:11604"/>
        <dbReference type="ChEBI" id="CHEBI:15378"/>
        <dbReference type="ChEBI" id="CHEBI:29999"/>
        <dbReference type="ChEBI" id="CHEBI:30616"/>
        <dbReference type="ChEBI" id="CHEBI:83421"/>
        <dbReference type="ChEBI" id="CHEBI:456216"/>
        <dbReference type="EC" id="2.7.11.1"/>
    </reaction>
</comment>
<evidence type="ECO:0000256" key="7">
    <source>
        <dbReference type="ARBA" id="ARBA00047899"/>
    </source>
</evidence>
<evidence type="ECO:0000256" key="1">
    <source>
        <dbReference type="ARBA" id="ARBA00012513"/>
    </source>
</evidence>
<keyword evidence="3" id="KW-0808">Transferase</keyword>
<dbReference type="PANTHER" id="PTHR44899:SF3">
    <property type="entry name" value="SERINE_THREONINE-PROTEIN KINASE NEK1"/>
    <property type="match status" value="1"/>
</dbReference>
<dbReference type="PROSITE" id="PS00107">
    <property type="entry name" value="PROTEIN_KINASE_ATP"/>
    <property type="match status" value="1"/>
</dbReference>
<dbReference type="FunFam" id="3.30.200.20:FF:000631">
    <property type="entry name" value="Serine/threonine-protein kinase NEK"/>
    <property type="match status" value="1"/>
</dbReference>
<feature type="compositionally biased region" description="Pro residues" evidence="10">
    <location>
        <begin position="302"/>
        <end position="320"/>
    </location>
</feature>
<dbReference type="InterPro" id="IPR051131">
    <property type="entry name" value="NEK_Ser/Thr_kinase_NIMA"/>
</dbReference>
<dbReference type="PROSITE" id="PS00108">
    <property type="entry name" value="PROTEIN_KINASE_ST"/>
    <property type="match status" value="1"/>
</dbReference>
<feature type="compositionally biased region" description="Low complexity" evidence="10">
    <location>
        <begin position="321"/>
        <end position="349"/>
    </location>
</feature>
<feature type="region of interest" description="Disordered" evidence="10">
    <location>
        <begin position="778"/>
        <end position="834"/>
    </location>
</feature>
<feature type="compositionally biased region" description="Basic and acidic residues" evidence="10">
    <location>
        <begin position="658"/>
        <end position="679"/>
    </location>
</feature>
<dbReference type="GO" id="GO:0004674">
    <property type="term" value="F:protein serine/threonine kinase activity"/>
    <property type="evidence" value="ECO:0007669"/>
    <property type="project" value="UniProtKB-KW"/>
</dbReference>
<evidence type="ECO:0000256" key="8">
    <source>
        <dbReference type="ARBA" id="ARBA00048679"/>
    </source>
</evidence>
<feature type="compositionally biased region" description="Low complexity" evidence="10">
    <location>
        <begin position="371"/>
        <end position="432"/>
    </location>
</feature>
<keyword evidence="2" id="KW-0723">Serine/threonine-protein kinase</keyword>
<evidence type="ECO:0000259" key="11">
    <source>
        <dbReference type="PROSITE" id="PS50011"/>
    </source>
</evidence>
<dbReference type="InterPro" id="IPR008271">
    <property type="entry name" value="Ser/Thr_kinase_AS"/>
</dbReference>
<organism evidence="12">
    <name type="scientific">Dunaliella tertiolecta</name>
    <name type="common">Green alga</name>
    <dbReference type="NCBI Taxonomy" id="3047"/>
    <lineage>
        <taxon>Eukaryota</taxon>
        <taxon>Viridiplantae</taxon>
        <taxon>Chlorophyta</taxon>
        <taxon>core chlorophytes</taxon>
        <taxon>Chlorophyceae</taxon>
        <taxon>CS clade</taxon>
        <taxon>Chlamydomonadales</taxon>
        <taxon>Dunaliellaceae</taxon>
        <taxon>Dunaliella</taxon>
    </lineage>
</organism>
<dbReference type="InterPro" id="IPR017441">
    <property type="entry name" value="Protein_kinase_ATP_BS"/>
</dbReference>
<sequence>MDKYVRGKVLGKGSFGVCSIVTRKSDGKNFVVKEIDVSRMPRAERETAELEAKLLMALNHPNIVRCVECFTANSKLCIVMDYCSEGDLYGLLQKRRGVPLPEDTILDWFVQLCLSLKHVHDRKILHRDIKTQNVFVSSGGLLKLGDFGVSKVLNSTWQLAATAVGTPYYLSPEICQNKRYNQKSDIWSLGCVLYEITAGRHAFEAPNMRALIQKIVKGTYNPVPPTRSKELRELIDRIFTLNWEKRPSINDILATPIVKARITKFLSATLQEHEFSHTIIHGRPKPGQIVVQPKQDSSSVPSLPPPAFPSAQPKAPPPAVPQRASPSVHVPPVRRSSPPVSAAPPVRRSTPPVQGLAAAKSPVPSAYSPKPGGVRAPSPSASPSAAKPSSRPSSSGAGSRASSASTRASVPQPNAAQAANQRAAQIAAAAQRGVRPSTPDAPPVAAQQRFGGEAAVRRSRELAAIQAQREVERMKLEDQRKKIEADRARLNSERRKAEAAREEKARKAAAEEEQRRKAAAAEMQRKREAERQKKKMEDEQKRKEAEKAVREKERSDMHAKMAAQKKQYYERQQQAARNRAAAEEEVRGPGAAASSKGDALERKSPPVEVFEKPRQRKQWQSSDTPPDVSPRRGSPEADGEQSPMCKENKGAGAGELTPEARRAVWEEMRAGAERNKRAAAEVQQGGGLAAFLGVPSESQDGGKPAADAPARSNAGAAARPPSPGITAEATLAPPVDPYERRRCKLEAEAQAREAEIQAFQRQHWQEMKGAAARNRAALLAEMRNGGGSPNVDPLSPGKPLPPIPSKQQQEDQGQGAEGEQQAEGERQGTSGSPREEDFEFAAMLKDMQDVLVHEGESEPSQGEEDDELYNDGKYASALSGRFMLNGEEVPLPVNESDSLAMKIEALRMFLEQQLDTMPFLRVYRRLESLSVEDDEDEVSREFLEALGPEKLPYLQLIHQLIVCEVNLNCEQAT</sequence>
<evidence type="ECO:0000256" key="3">
    <source>
        <dbReference type="ARBA" id="ARBA00022679"/>
    </source>
</evidence>
<dbReference type="EC" id="2.7.11.1" evidence="1"/>
<feature type="compositionally biased region" description="Basic and acidic residues" evidence="10">
    <location>
        <begin position="598"/>
        <end position="613"/>
    </location>
</feature>
<dbReference type="Gene3D" id="1.10.510.10">
    <property type="entry name" value="Transferase(Phosphotransferase) domain 1"/>
    <property type="match status" value="1"/>
</dbReference>
<dbReference type="FunFam" id="1.10.510.10:FF:000172">
    <property type="entry name" value="serine/threonine-protein kinase Nek1 isoform X1"/>
    <property type="match status" value="1"/>
</dbReference>
<feature type="region of interest" description="Disordered" evidence="10">
    <location>
        <begin position="473"/>
        <end position="737"/>
    </location>
</feature>
<dbReference type="AlphaFoldDB" id="A0A7S3QMM8"/>
<evidence type="ECO:0000313" key="12">
    <source>
        <dbReference type="EMBL" id="CAE0487407.1"/>
    </source>
</evidence>
<feature type="compositionally biased region" description="Low complexity" evidence="10">
    <location>
        <begin position="805"/>
        <end position="821"/>
    </location>
</feature>
<gene>
    <name evidence="12" type="ORF">DTER00134_LOCUS2453</name>
</gene>
<evidence type="ECO:0000256" key="10">
    <source>
        <dbReference type="SAM" id="MobiDB-lite"/>
    </source>
</evidence>
<feature type="region of interest" description="Disordered" evidence="10">
    <location>
        <begin position="277"/>
        <end position="459"/>
    </location>
</feature>
<dbReference type="InterPro" id="IPR000719">
    <property type="entry name" value="Prot_kinase_dom"/>
</dbReference>
<dbReference type="InterPro" id="IPR011009">
    <property type="entry name" value="Kinase-like_dom_sf"/>
</dbReference>
<name>A0A7S3QMM8_DUNTE</name>
<dbReference type="CDD" id="cd08215">
    <property type="entry name" value="STKc_Nek"/>
    <property type="match status" value="1"/>
</dbReference>
<comment type="catalytic activity">
    <reaction evidence="7">
        <text>L-threonyl-[protein] + ATP = O-phospho-L-threonyl-[protein] + ADP + H(+)</text>
        <dbReference type="Rhea" id="RHEA:46608"/>
        <dbReference type="Rhea" id="RHEA-COMP:11060"/>
        <dbReference type="Rhea" id="RHEA-COMP:11605"/>
        <dbReference type="ChEBI" id="CHEBI:15378"/>
        <dbReference type="ChEBI" id="CHEBI:30013"/>
        <dbReference type="ChEBI" id="CHEBI:30616"/>
        <dbReference type="ChEBI" id="CHEBI:61977"/>
        <dbReference type="ChEBI" id="CHEBI:456216"/>
        <dbReference type="EC" id="2.7.11.1"/>
    </reaction>
</comment>
<evidence type="ECO:0000256" key="4">
    <source>
        <dbReference type="ARBA" id="ARBA00022741"/>
    </source>
</evidence>
<dbReference type="GO" id="GO:0005524">
    <property type="term" value="F:ATP binding"/>
    <property type="evidence" value="ECO:0007669"/>
    <property type="project" value="UniProtKB-UniRule"/>
</dbReference>
<evidence type="ECO:0000256" key="9">
    <source>
        <dbReference type="PROSITE-ProRule" id="PRU10141"/>
    </source>
</evidence>
<reference evidence="12" key="1">
    <citation type="submission" date="2021-01" db="EMBL/GenBank/DDBJ databases">
        <authorList>
            <person name="Corre E."/>
            <person name="Pelletier E."/>
            <person name="Niang G."/>
            <person name="Scheremetjew M."/>
            <person name="Finn R."/>
            <person name="Kale V."/>
            <person name="Holt S."/>
            <person name="Cochrane G."/>
            <person name="Meng A."/>
            <person name="Brown T."/>
            <person name="Cohen L."/>
        </authorList>
    </citation>
    <scope>NUCLEOTIDE SEQUENCE</scope>
    <source>
        <strain evidence="12">CCMP1320</strain>
    </source>
</reference>
<dbReference type="Pfam" id="PF00069">
    <property type="entry name" value="Pkinase"/>
    <property type="match status" value="1"/>
</dbReference>